<evidence type="ECO:0000259" key="15">
    <source>
        <dbReference type="PROSITE" id="PS50011"/>
    </source>
</evidence>
<dbReference type="PANTHER" id="PTHR48003">
    <property type="entry name" value="OS07G0626500 PROTEIN"/>
    <property type="match status" value="1"/>
</dbReference>
<evidence type="ECO:0000256" key="1">
    <source>
        <dbReference type="ARBA" id="ARBA00004167"/>
    </source>
</evidence>
<dbReference type="EMBL" id="CAKMRJ010002676">
    <property type="protein sequence ID" value="CAH1429332.1"/>
    <property type="molecule type" value="Genomic_DNA"/>
</dbReference>
<dbReference type="InterPro" id="IPR011009">
    <property type="entry name" value="Kinase-like_dom_sf"/>
</dbReference>
<evidence type="ECO:0000256" key="9">
    <source>
        <dbReference type="ARBA" id="ARBA00022989"/>
    </source>
</evidence>
<evidence type="ECO:0000256" key="14">
    <source>
        <dbReference type="SAM" id="SignalP"/>
    </source>
</evidence>
<organism evidence="16 17">
    <name type="scientific">Lactuca virosa</name>
    <dbReference type="NCBI Taxonomy" id="75947"/>
    <lineage>
        <taxon>Eukaryota</taxon>
        <taxon>Viridiplantae</taxon>
        <taxon>Streptophyta</taxon>
        <taxon>Embryophyta</taxon>
        <taxon>Tracheophyta</taxon>
        <taxon>Spermatophyta</taxon>
        <taxon>Magnoliopsida</taxon>
        <taxon>eudicotyledons</taxon>
        <taxon>Gunneridae</taxon>
        <taxon>Pentapetalae</taxon>
        <taxon>asterids</taxon>
        <taxon>campanulids</taxon>
        <taxon>Asterales</taxon>
        <taxon>Asteraceae</taxon>
        <taxon>Cichorioideae</taxon>
        <taxon>Cichorieae</taxon>
        <taxon>Lactucinae</taxon>
        <taxon>Lactuca</taxon>
    </lineage>
</organism>
<dbReference type="SUPFAM" id="SSF56112">
    <property type="entry name" value="Protein kinase-like (PK-like)"/>
    <property type="match status" value="1"/>
</dbReference>
<dbReference type="PANTHER" id="PTHR48003:SF3">
    <property type="entry name" value="LEUCINE-RICH REPEAT PROTEIN KINASE FAMILY PROTEIN"/>
    <property type="match status" value="1"/>
</dbReference>
<keyword evidence="17" id="KW-1185">Reference proteome</keyword>
<dbReference type="Gene3D" id="3.80.10.10">
    <property type="entry name" value="Ribonuclease Inhibitor"/>
    <property type="match status" value="3"/>
</dbReference>
<evidence type="ECO:0000256" key="7">
    <source>
        <dbReference type="ARBA" id="ARBA00022741"/>
    </source>
</evidence>
<evidence type="ECO:0000256" key="11">
    <source>
        <dbReference type="ARBA" id="ARBA00023170"/>
    </source>
</evidence>
<dbReference type="AlphaFoldDB" id="A0AAU9MU78"/>
<feature type="region of interest" description="Disordered" evidence="12">
    <location>
        <begin position="633"/>
        <end position="655"/>
    </location>
</feature>
<keyword evidence="3" id="KW-0433">Leucine-rich repeat</keyword>
<dbReference type="Gene3D" id="3.30.200.20">
    <property type="entry name" value="Phosphorylase Kinase, domain 1"/>
    <property type="match status" value="1"/>
</dbReference>
<dbReference type="Gene3D" id="1.10.510.10">
    <property type="entry name" value="Transferase(Phosphotransferase) domain 1"/>
    <property type="match status" value="1"/>
</dbReference>
<dbReference type="InterPro" id="IPR053059">
    <property type="entry name" value="Inactive_SerThr-Kinase_ABA"/>
</dbReference>
<dbReference type="Pfam" id="PF13855">
    <property type="entry name" value="LRR_8"/>
    <property type="match status" value="1"/>
</dbReference>
<evidence type="ECO:0000313" key="16">
    <source>
        <dbReference type="EMBL" id="CAH1429332.1"/>
    </source>
</evidence>
<evidence type="ECO:0000256" key="6">
    <source>
        <dbReference type="ARBA" id="ARBA00022737"/>
    </source>
</evidence>
<evidence type="ECO:0000256" key="13">
    <source>
        <dbReference type="SAM" id="Phobius"/>
    </source>
</evidence>
<keyword evidence="11" id="KW-0675">Receptor</keyword>
<dbReference type="InterPro" id="IPR013210">
    <property type="entry name" value="LRR_N_plant-typ"/>
</dbReference>
<name>A0AAU9MU78_9ASTR</name>
<comment type="subcellular location">
    <subcellularLocation>
        <location evidence="1">Membrane</location>
        <topology evidence="1">Single-pass membrane protein</topology>
    </subcellularLocation>
</comment>
<dbReference type="FunFam" id="3.80.10.10:FF:000400">
    <property type="entry name" value="Nuclear pore complex protein NUP107"/>
    <property type="match status" value="1"/>
</dbReference>
<keyword evidence="4 13" id="KW-0812">Transmembrane</keyword>
<feature type="domain" description="Protein kinase" evidence="15">
    <location>
        <begin position="683"/>
        <end position="966"/>
    </location>
</feature>
<dbReference type="InterPro" id="IPR000719">
    <property type="entry name" value="Prot_kinase_dom"/>
</dbReference>
<dbReference type="SUPFAM" id="SSF52047">
    <property type="entry name" value="RNI-like"/>
    <property type="match status" value="1"/>
</dbReference>
<evidence type="ECO:0000256" key="3">
    <source>
        <dbReference type="ARBA" id="ARBA00022614"/>
    </source>
</evidence>
<keyword evidence="8" id="KW-0067">ATP-binding</keyword>
<dbReference type="Pfam" id="PF07714">
    <property type="entry name" value="PK_Tyr_Ser-Thr"/>
    <property type="match status" value="1"/>
</dbReference>
<sequence>MQSMCLIILLLAKLVVGTTELDSLLEVKRGIQEDSSGKVLGSWDPKSLASNGCPLNWYGITCSSGHVTSLMLNDLGLVGTFGFGSVIGLSNLRNLSISNNHFDGIISKEVGSIGSLEYLDISSNLFHGPLPKEITNSRRLVHLDLSLNNLEGSVPSSFGYLKQLKHLDFHSNKFSGKVMDLLSQLGGMVYLDLSSNGFLGSLDLGLGSEKFVSAIQYLNVSHNNLDGYLFSHDGMPYFDNLEVFDASNNQFVGTIPSFNFMVSLRILRLSSNNLSGSLPEALLQETSMVLTELDLSINQLKGPVESISSTTLRSLNLSFNKLTGILPLSIAHCATIDLSNNLISGNLSRIQAWGNYIEQINLSSNFLTGTFPIQTSQFLRLTSLNISNNSITGVLPPVLSTYPELKAIDFSSNHFTSTLVPTLFNSTRLTYINMSFNNFTGTIPIPIPTPSLEFTNLTLEILDLSHNSLTDHLPREIGSFYSNLKLLDLSNNHFEGGIPDDLPGTLKVLDVSYNNLSGVVPENLKNFPDSAFHPGNDLLSFPYSTSEGVPGTMNMGHASKKRSYIKPAIIVGLIGGVSSLCFLIFILFYRSQRKYERNHHPEKEKNVAMSAAAAPTGGGVHLDNISIVEGPKRKAEVAFPPPPPTTTTTTSSNEEMVCSPDKLIGELHLFHGSMVFSAEELSSAPAEMIGRSCHGTLYKAVLHSGEVLAVKWFKEGIAKGRKEFAREVTKLGGIKHLNLVSLQGYYWGPRDYERMLISNYIDAPCLSLYLNESDARNLPSLNLDDRYKIGIDIARCLSYLHNERAIPHGNLKSTNILLEPPAMKHPLLTDYSLHRLMTSAGTAEQVLTAGALGYRPPEFCSTSKPCPSLKSDVYAFGVILLELLTGKSSAEMILGGAGEVVDLTEWVRLLCDENRCIECVHPQLVDGGGDLVKVAEEMVEVALRCILPADERPDIKSVVEDLSSIMAPV</sequence>
<feature type="transmembrane region" description="Helical" evidence="13">
    <location>
        <begin position="568"/>
        <end position="589"/>
    </location>
</feature>
<dbReference type="Pfam" id="PF08263">
    <property type="entry name" value="LRRNT_2"/>
    <property type="match status" value="1"/>
</dbReference>
<dbReference type="InterPro" id="IPR032675">
    <property type="entry name" value="LRR_dom_sf"/>
</dbReference>
<keyword evidence="5 14" id="KW-0732">Signal</keyword>
<dbReference type="InterPro" id="IPR001245">
    <property type="entry name" value="Ser-Thr/Tyr_kinase_cat_dom"/>
</dbReference>
<dbReference type="Proteomes" id="UP001157418">
    <property type="component" value="Unassembled WGS sequence"/>
</dbReference>
<evidence type="ECO:0000256" key="2">
    <source>
        <dbReference type="ARBA" id="ARBA00022553"/>
    </source>
</evidence>
<gene>
    <name evidence="16" type="ORF">LVIROSA_LOCUS16199</name>
</gene>
<evidence type="ECO:0000256" key="12">
    <source>
        <dbReference type="SAM" id="MobiDB-lite"/>
    </source>
</evidence>
<comment type="caution">
    <text evidence="16">The sequence shown here is derived from an EMBL/GenBank/DDBJ whole genome shotgun (WGS) entry which is preliminary data.</text>
</comment>
<keyword evidence="6" id="KW-0677">Repeat</keyword>
<dbReference type="FunFam" id="3.30.200.20:FF:000486">
    <property type="entry name" value="Leucine-rich repeat receptor-like protein kinase"/>
    <property type="match status" value="1"/>
</dbReference>
<proteinExistence type="predicted"/>
<dbReference type="InterPro" id="IPR001611">
    <property type="entry name" value="Leu-rich_rpt"/>
</dbReference>
<feature type="signal peptide" evidence="14">
    <location>
        <begin position="1"/>
        <end position="17"/>
    </location>
</feature>
<dbReference type="GO" id="GO:0005524">
    <property type="term" value="F:ATP binding"/>
    <property type="evidence" value="ECO:0007669"/>
    <property type="project" value="UniProtKB-KW"/>
</dbReference>
<evidence type="ECO:0000313" key="17">
    <source>
        <dbReference type="Proteomes" id="UP001157418"/>
    </source>
</evidence>
<evidence type="ECO:0000256" key="10">
    <source>
        <dbReference type="ARBA" id="ARBA00023136"/>
    </source>
</evidence>
<dbReference type="PROSITE" id="PS51450">
    <property type="entry name" value="LRR"/>
    <property type="match status" value="1"/>
</dbReference>
<dbReference type="GO" id="GO:0004672">
    <property type="term" value="F:protein kinase activity"/>
    <property type="evidence" value="ECO:0007669"/>
    <property type="project" value="InterPro"/>
</dbReference>
<keyword evidence="7" id="KW-0547">Nucleotide-binding</keyword>
<dbReference type="GO" id="GO:0016020">
    <property type="term" value="C:membrane"/>
    <property type="evidence" value="ECO:0007669"/>
    <property type="project" value="UniProtKB-SubCell"/>
</dbReference>
<reference evidence="16 17" key="1">
    <citation type="submission" date="2022-01" db="EMBL/GenBank/DDBJ databases">
        <authorList>
            <person name="Xiong W."/>
            <person name="Schranz E."/>
        </authorList>
    </citation>
    <scope>NUCLEOTIDE SEQUENCE [LARGE SCALE GENOMIC DNA]</scope>
</reference>
<keyword evidence="10 13" id="KW-0472">Membrane</keyword>
<accession>A0AAU9MU78</accession>
<feature type="chain" id="PRO_5043617035" description="Protein kinase domain-containing protein" evidence="14">
    <location>
        <begin position="18"/>
        <end position="969"/>
    </location>
</feature>
<dbReference type="PROSITE" id="PS50011">
    <property type="entry name" value="PROTEIN_KINASE_DOM"/>
    <property type="match status" value="1"/>
</dbReference>
<evidence type="ECO:0000256" key="8">
    <source>
        <dbReference type="ARBA" id="ARBA00022840"/>
    </source>
</evidence>
<keyword evidence="2" id="KW-0597">Phosphoprotein</keyword>
<evidence type="ECO:0000256" key="5">
    <source>
        <dbReference type="ARBA" id="ARBA00022729"/>
    </source>
</evidence>
<protein>
    <recommendedName>
        <fullName evidence="15">Protein kinase domain-containing protein</fullName>
    </recommendedName>
</protein>
<dbReference type="Pfam" id="PF00560">
    <property type="entry name" value="LRR_1"/>
    <property type="match status" value="9"/>
</dbReference>
<evidence type="ECO:0000256" key="4">
    <source>
        <dbReference type="ARBA" id="ARBA00022692"/>
    </source>
</evidence>
<keyword evidence="9 13" id="KW-1133">Transmembrane helix</keyword>